<protein>
    <submittedName>
        <fullName evidence="3">Uncharacterized protein</fullName>
    </submittedName>
</protein>
<evidence type="ECO:0000313" key="3">
    <source>
        <dbReference type="EMBL" id="RIB30570.1"/>
    </source>
</evidence>
<keyword evidence="2" id="KW-0732">Signal</keyword>
<sequence>MIIKIFILLFSFFSIPEVFTWSSTRFIYNICNNTYANDLFHIDEQSGVFHTDSPYVQDVTYIGKGARNFPTQMYLINLDGCTDDCNIMFKAEVGQNFSLTTPGRYYCKGSSSYQPFAVNVTSVNIYSGFSHNIKYNVPPSIVLHYCKLGKHIDDNSKTISSTKDAFACLDELTSSPPGTHFGLINIGQDTKQFFNMSIYSKSTISLANAVHNFAQIMNSIALGAKDGSTAALDKLDDIRNKLVPEHSQSDDKVMRIFWIIIKAFAMLLVMAATDGLGAALFGEEAAAGITAEEVAQGAVLVERGSIAFSRGFFKIALSVLDFAREATKKEPEEPDSKPEEWLNLAKQSIVNSTKYIEDNRQNDSYIELNKALIYKSRIPAELLTQQPFSQMSSDIQNLIDLLQRNYFSSGNTDGSIFPTMRVTAAIVEESDSGELTSGARFNPIAARGPWRTIEKNSSNAAGIEKRDINLPFGASVDLLETLSIEDAMNDFQKTTDNSSLTLDDLKSQLNNITSSIHTEFKNSIASNLDGRDMLVLDNFLTPQIGTTEDNGRSTMAKFVNEYVTAKIISIVMNSYGAVRCSNSDVQEQCVRFWCKCNPPIGNGSCTFAGGFGPNNDGSFSGYKKEHLDLINKWRDVSDICQNVNGWGFNYDTCEGYKRHVGKPPPNAKGRNKRTTGVGGNKRSTSYLSCALPDDS</sequence>
<comment type="caution">
    <text evidence="3">The sequence shown here is derived from an EMBL/GenBank/DDBJ whole genome shotgun (WGS) entry which is preliminary data.</text>
</comment>
<evidence type="ECO:0000256" key="2">
    <source>
        <dbReference type="SAM" id="SignalP"/>
    </source>
</evidence>
<dbReference type="Proteomes" id="UP000266673">
    <property type="component" value="Unassembled WGS sequence"/>
</dbReference>
<proteinExistence type="predicted"/>
<keyword evidence="4" id="KW-1185">Reference proteome</keyword>
<reference evidence="3 4" key="1">
    <citation type="submission" date="2018-06" db="EMBL/GenBank/DDBJ databases">
        <title>Comparative genomics reveals the genomic features of Rhizophagus irregularis, R. cerebriforme, R. diaphanum and Gigaspora rosea, and their symbiotic lifestyle signature.</title>
        <authorList>
            <person name="Morin E."/>
            <person name="San Clemente H."/>
            <person name="Chen E.C.H."/>
            <person name="De La Providencia I."/>
            <person name="Hainaut M."/>
            <person name="Kuo A."/>
            <person name="Kohler A."/>
            <person name="Murat C."/>
            <person name="Tang N."/>
            <person name="Roy S."/>
            <person name="Loubradou J."/>
            <person name="Henrissat B."/>
            <person name="Grigoriev I.V."/>
            <person name="Corradi N."/>
            <person name="Roux C."/>
            <person name="Martin F.M."/>
        </authorList>
    </citation>
    <scope>NUCLEOTIDE SEQUENCE [LARGE SCALE GENOMIC DNA]</scope>
    <source>
        <strain evidence="3 4">DAOM 194757</strain>
    </source>
</reference>
<name>A0A397W7A4_9GLOM</name>
<organism evidence="3 4">
    <name type="scientific">Gigaspora rosea</name>
    <dbReference type="NCBI Taxonomy" id="44941"/>
    <lineage>
        <taxon>Eukaryota</taxon>
        <taxon>Fungi</taxon>
        <taxon>Fungi incertae sedis</taxon>
        <taxon>Mucoromycota</taxon>
        <taxon>Glomeromycotina</taxon>
        <taxon>Glomeromycetes</taxon>
        <taxon>Diversisporales</taxon>
        <taxon>Gigasporaceae</taxon>
        <taxon>Gigaspora</taxon>
    </lineage>
</organism>
<dbReference type="EMBL" id="QKWP01000010">
    <property type="protein sequence ID" value="RIB30570.1"/>
    <property type="molecule type" value="Genomic_DNA"/>
</dbReference>
<evidence type="ECO:0000256" key="1">
    <source>
        <dbReference type="SAM" id="MobiDB-lite"/>
    </source>
</evidence>
<feature type="signal peptide" evidence="2">
    <location>
        <begin position="1"/>
        <end position="20"/>
    </location>
</feature>
<dbReference type="AlphaFoldDB" id="A0A397W7A4"/>
<gene>
    <name evidence="3" type="ORF">C2G38_2026735</name>
</gene>
<evidence type="ECO:0000313" key="4">
    <source>
        <dbReference type="Proteomes" id="UP000266673"/>
    </source>
</evidence>
<dbReference type="OrthoDB" id="2443832at2759"/>
<feature type="chain" id="PRO_5017413760" evidence="2">
    <location>
        <begin position="21"/>
        <end position="695"/>
    </location>
</feature>
<feature type="region of interest" description="Disordered" evidence="1">
    <location>
        <begin position="661"/>
        <end position="695"/>
    </location>
</feature>
<accession>A0A397W7A4</accession>